<accession>A0A7Y4P0Y6</accession>
<evidence type="ECO:0000256" key="1">
    <source>
        <dbReference type="SAM" id="MobiDB-lite"/>
    </source>
</evidence>
<dbReference type="EMBL" id="JACHKF010000001">
    <property type="protein sequence ID" value="MBB6570521.1"/>
    <property type="molecule type" value="Genomic_DNA"/>
</dbReference>
<evidence type="ECO:0000313" key="6">
    <source>
        <dbReference type="Proteomes" id="UP000553957"/>
    </source>
</evidence>
<dbReference type="EMBL" id="JABJRC010000007">
    <property type="protein sequence ID" value="NOL43667.1"/>
    <property type="molecule type" value="Genomic_DNA"/>
</dbReference>
<evidence type="ECO:0000313" key="5">
    <source>
        <dbReference type="Proteomes" id="UP000534306"/>
    </source>
</evidence>
<dbReference type="Proteomes" id="UP000534306">
    <property type="component" value="Unassembled WGS sequence"/>
</dbReference>
<keyword evidence="5" id="KW-1185">Reference proteome</keyword>
<keyword evidence="2" id="KW-0472">Membrane</keyword>
<dbReference type="Proteomes" id="UP000553957">
    <property type="component" value="Unassembled WGS sequence"/>
</dbReference>
<organism evidence="4 5">
    <name type="scientific">Kribbella sandramycini</name>
    <dbReference type="NCBI Taxonomy" id="60450"/>
    <lineage>
        <taxon>Bacteria</taxon>
        <taxon>Bacillati</taxon>
        <taxon>Actinomycetota</taxon>
        <taxon>Actinomycetes</taxon>
        <taxon>Propionibacteriales</taxon>
        <taxon>Kribbellaceae</taxon>
        <taxon>Kribbella</taxon>
    </lineage>
</organism>
<keyword evidence="2" id="KW-0812">Transmembrane</keyword>
<feature type="compositionally biased region" description="Low complexity" evidence="1">
    <location>
        <begin position="83"/>
        <end position="100"/>
    </location>
</feature>
<feature type="transmembrane region" description="Helical" evidence="2">
    <location>
        <begin position="46"/>
        <end position="67"/>
    </location>
</feature>
<name>A0A7Y4P0Y6_9ACTN</name>
<proteinExistence type="predicted"/>
<reference evidence="3 6" key="2">
    <citation type="submission" date="2020-08" db="EMBL/GenBank/DDBJ databases">
        <title>Sequencing the genomes of 1000 actinobacteria strains.</title>
        <authorList>
            <person name="Klenk H.-P."/>
        </authorList>
    </citation>
    <scope>NUCLEOTIDE SEQUENCE [LARGE SCALE GENOMIC DNA]</scope>
    <source>
        <strain evidence="3 6">DSM 15626</strain>
    </source>
</reference>
<reference evidence="4 5" key="1">
    <citation type="submission" date="2020-05" db="EMBL/GenBank/DDBJ databases">
        <title>Genome sequence of Kribbella sandramycini ATCC 39419.</title>
        <authorList>
            <person name="Maclea K.S."/>
            <person name="Fair J.L."/>
        </authorList>
    </citation>
    <scope>NUCLEOTIDE SEQUENCE [LARGE SCALE GENOMIC DNA]</scope>
    <source>
        <strain evidence="4 5">ATCC 39419</strain>
    </source>
</reference>
<evidence type="ECO:0000256" key="2">
    <source>
        <dbReference type="SAM" id="Phobius"/>
    </source>
</evidence>
<sequence length="229" mass="23897">MDEVKKLLEGFADQAADALPPADVDADVARGRRALRRIKRRRRATGVLCVAAVTAAVLGFGGQLKWWGAPNDPPVAAGGDQDTPAAGATAGSTSPTPSAGDGTMSLFSAGVDLVANTATWNRIGCQLAPQGWVAEKPIAADRVVLAPPEMRTADTAAKLVLQRADAARSLTAVRVRETAGKTFHIGTLDGRLTGQVKLAEQWLLVEAPAGSADWTDESLQRFMGSCAIN</sequence>
<protein>
    <submittedName>
        <fullName evidence="4">Uncharacterized protein</fullName>
    </submittedName>
</protein>
<dbReference type="RefSeq" id="WP_171676932.1">
    <property type="nucleotide sequence ID" value="NZ_BAAAGT010000011.1"/>
</dbReference>
<dbReference type="AlphaFoldDB" id="A0A7Y4P0Y6"/>
<evidence type="ECO:0000313" key="4">
    <source>
        <dbReference type="EMBL" id="NOL43667.1"/>
    </source>
</evidence>
<keyword evidence="2" id="KW-1133">Transmembrane helix</keyword>
<comment type="caution">
    <text evidence="4">The sequence shown here is derived from an EMBL/GenBank/DDBJ whole genome shotgun (WGS) entry which is preliminary data.</text>
</comment>
<feature type="region of interest" description="Disordered" evidence="1">
    <location>
        <begin position="71"/>
        <end position="101"/>
    </location>
</feature>
<gene>
    <name evidence="3" type="ORF">HNR71_006158</name>
    <name evidence="4" type="ORF">HPO96_25805</name>
</gene>
<evidence type="ECO:0000313" key="3">
    <source>
        <dbReference type="EMBL" id="MBB6570521.1"/>
    </source>
</evidence>